<dbReference type="InterPro" id="IPR016186">
    <property type="entry name" value="C-type_lectin-like/link_sf"/>
</dbReference>
<dbReference type="PROSITE" id="PS50041">
    <property type="entry name" value="C_TYPE_LECTIN_2"/>
    <property type="match status" value="1"/>
</dbReference>
<dbReference type="OrthoDB" id="418245at2759"/>
<dbReference type="Proteomes" id="UP000595437">
    <property type="component" value="Chromosome 13"/>
</dbReference>
<evidence type="ECO:0000313" key="3">
    <source>
        <dbReference type="EMBL" id="QQP38137.1"/>
    </source>
</evidence>
<evidence type="ECO:0000256" key="1">
    <source>
        <dbReference type="SAM" id="MobiDB-lite"/>
    </source>
</evidence>
<dbReference type="InterPro" id="IPR016187">
    <property type="entry name" value="CTDL_fold"/>
</dbReference>
<feature type="domain" description="C-type lectin" evidence="2">
    <location>
        <begin position="1"/>
        <end position="53"/>
    </location>
</feature>
<gene>
    <name evidence="3" type="ORF">FKW44_018635</name>
</gene>
<dbReference type="EMBL" id="CP045902">
    <property type="protein sequence ID" value="QQP38137.1"/>
    <property type="molecule type" value="Genomic_DNA"/>
</dbReference>
<feature type="region of interest" description="Disordered" evidence="1">
    <location>
        <begin position="49"/>
        <end position="71"/>
    </location>
</feature>
<evidence type="ECO:0000313" key="4">
    <source>
        <dbReference type="Proteomes" id="UP000595437"/>
    </source>
</evidence>
<keyword evidence="4" id="KW-1185">Reference proteome</keyword>
<proteinExistence type="predicted"/>
<feature type="non-terminal residue" evidence="3">
    <location>
        <position position="1"/>
    </location>
</feature>
<feature type="non-terminal residue" evidence="3">
    <location>
        <position position="71"/>
    </location>
</feature>
<protein>
    <submittedName>
        <fullName evidence="3">Ctype lectin domain family 4 member Klike</fullName>
    </submittedName>
</protein>
<dbReference type="SUPFAM" id="SSF56436">
    <property type="entry name" value="C-type lectin-like"/>
    <property type="match status" value="1"/>
</dbReference>
<reference evidence="4" key="1">
    <citation type="submission" date="2021-01" db="EMBL/GenBank/DDBJ databases">
        <title>Caligus Genome Assembly.</title>
        <authorList>
            <person name="Gallardo-Escarate C."/>
        </authorList>
    </citation>
    <scope>NUCLEOTIDE SEQUENCE [LARGE SCALE GENOMIC DNA]</scope>
</reference>
<organism evidence="3 4">
    <name type="scientific">Caligus rogercresseyi</name>
    <name type="common">Sea louse</name>
    <dbReference type="NCBI Taxonomy" id="217165"/>
    <lineage>
        <taxon>Eukaryota</taxon>
        <taxon>Metazoa</taxon>
        <taxon>Ecdysozoa</taxon>
        <taxon>Arthropoda</taxon>
        <taxon>Crustacea</taxon>
        <taxon>Multicrustacea</taxon>
        <taxon>Hexanauplia</taxon>
        <taxon>Copepoda</taxon>
        <taxon>Siphonostomatoida</taxon>
        <taxon>Caligidae</taxon>
        <taxon>Caligus</taxon>
    </lineage>
</organism>
<dbReference type="InterPro" id="IPR001304">
    <property type="entry name" value="C-type_lectin-like"/>
</dbReference>
<evidence type="ECO:0000259" key="2">
    <source>
        <dbReference type="PROSITE" id="PS50041"/>
    </source>
</evidence>
<dbReference type="AlphaFoldDB" id="A0A7T8GUT2"/>
<dbReference type="GO" id="GO:0030246">
    <property type="term" value="F:carbohydrate binding"/>
    <property type="evidence" value="ECO:0007669"/>
    <property type="project" value="UniProtKB-KW"/>
</dbReference>
<keyword evidence="3" id="KW-0430">Lectin</keyword>
<accession>A0A7T8GUT2</accession>
<name>A0A7T8GUT2_CALRO</name>
<dbReference type="Gene3D" id="3.10.100.10">
    <property type="entry name" value="Mannose-Binding Protein A, subunit A"/>
    <property type="match status" value="1"/>
</dbReference>
<dbReference type="CDD" id="cd00037">
    <property type="entry name" value="CLECT"/>
    <property type="match status" value="1"/>
</dbReference>
<sequence length="71" mass="7975">ESIWLGGNDLSNPGLWVWASGAQRMYPFVNWHTGNELKGQQDSEHCLSTLEGKTRSGVPGTARNKENYLRK</sequence>